<accession>A0A5J4S129</accession>
<comment type="caution">
    <text evidence="1">The sequence shown here is derived from an EMBL/GenBank/DDBJ whole genome shotgun (WGS) entry which is preliminary data.</text>
</comment>
<dbReference type="AlphaFoldDB" id="A0A5J4S129"/>
<organism evidence="1">
    <name type="scientific">termite gut metagenome</name>
    <dbReference type="NCBI Taxonomy" id="433724"/>
    <lineage>
        <taxon>unclassified sequences</taxon>
        <taxon>metagenomes</taxon>
        <taxon>organismal metagenomes</taxon>
    </lineage>
</organism>
<gene>
    <name evidence="1" type="ORF">EZS27_012670</name>
</gene>
<evidence type="ECO:0000313" key="1">
    <source>
        <dbReference type="EMBL" id="KAA6339402.1"/>
    </source>
</evidence>
<dbReference type="EMBL" id="SNRY01000539">
    <property type="protein sequence ID" value="KAA6339402.1"/>
    <property type="molecule type" value="Genomic_DNA"/>
</dbReference>
<reference evidence="1" key="1">
    <citation type="submission" date="2019-03" db="EMBL/GenBank/DDBJ databases">
        <title>Single cell metagenomics reveals metabolic interactions within the superorganism composed of flagellate Streblomastix strix and complex community of Bacteroidetes bacteria on its surface.</title>
        <authorList>
            <person name="Treitli S.C."/>
            <person name="Kolisko M."/>
            <person name="Husnik F."/>
            <person name="Keeling P."/>
            <person name="Hampl V."/>
        </authorList>
    </citation>
    <scope>NUCLEOTIDE SEQUENCE</scope>
    <source>
        <strain evidence="1">STM</strain>
    </source>
</reference>
<protein>
    <submittedName>
        <fullName evidence="1">Uncharacterized protein</fullName>
    </submittedName>
</protein>
<sequence length="147" mass="16574">KKLKNELSYNSLIISDIGEGWGFSKIYCPFILLWVVNKLSGYLGLRGRVCLALTCSLQWLLRVFVSFCQGTLSGNHKGLPLQVLWIPCRLPVWTMTQANCAITCGRQGFLLVYGYKINKTVELCKDYACKVGDSLCVFCCFIWGERG</sequence>
<feature type="non-terminal residue" evidence="1">
    <location>
        <position position="1"/>
    </location>
</feature>
<name>A0A5J4S129_9ZZZZ</name>
<proteinExistence type="predicted"/>